<feature type="compositionally biased region" description="Basic residues" evidence="6">
    <location>
        <begin position="189"/>
        <end position="201"/>
    </location>
</feature>
<evidence type="ECO:0000256" key="6">
    <source>
        <dbReference type="SAM" id="MobiDB-lite"/>
    </source>
</evidence>
<keyword evidence="3" id="KW-0863">Zinc-finger</keyword>
<dbReference type="InterPro" id="IPR052644">
    <property type="entry name" value="ZMAT3"/>
</dbReference>
<dbReference type="InterPro" id="IPR000690">
    <property type="entry name" value="Matrin/U1-C_Znf_C2H2"/>
</dbReference>
<evidence type="ECO:0000313" key="9">
    <source>
        <dbReference type="Proteomes" id="UP000827092"/>
    </source>
</evidence>
<feature type="region of interest" description="Disordered" evidence="6">
    <location>
        <begin position="682"/>
        <end position="705"/>
    </location>
</feature>
<feature type="region of interest" description="Disordered" evidence="6">
    <location>
        <begin position="71"/>
        <end position="337"/>
    </location>
</feature>
<keyword evidence="9" id="KW-1185">Reference proteome</keyword>
<feature type="region of interest" description="Disordered" evidence="6">
    <location>
        <begin position="352"/>
        <end position="450"/>
    </location>
</feature>
<keyword evidence="4" id="KW-0862">Zinc</keyword>
<feature type="compositionally biased region" description="Basic residues" evidence="6">
    <location>
        <begin position="84"/>
        <end position="97"/>
    </location>
</feature>
<feature type="region of interest" description="Disordered" evidence="6">
    <location>
        <begin position="896"/>
        <end position="934"/>
    </location>
</feature>
<evidence type="ECO:0000256" key="2">
    <source>
        <dbReference type="ARBA" id="ARBA00022723"/>
    </source>
</evidence>
<dbReference type="SUPFAM" id="SSF57667">
    <property type="entry name" value="beta-beta-alpha zinc fingers"/>
    <property type="match status" value="2"/>
</dbReference>
<feature type="compositionally biased region" description="Basic residues" evidence="6">
    <location>
        <begin position="219"/>
        <end position="238"/>
    </location>
</feature>
<dbReference type="PROSITE" id="PS50171">
    <property type="entry name" value="ZF_MATRIN"/>
    <property type="match status" value="1"/>
</dbReference>
<dbReference type="InterPro" id="IPR013087">
    <property type="entry name" value="Znf_C2H2_type"/>
</dbReference>
<reference evidence="8 9" key="1">
    <citation type="journal article" date="2022" name="Nat. Ecol. Evol.">
        <title>A masculinizing supergene underlies an exaggerated male reproductive morph in a spider.</title>
        <authorList>
            <person name="Hendrickx F."/>
            <person name="De Corte Z."/>
            <person name="Sonet G."/>
            <person name="Van Belleghem S.M."/>
            <person name="Kostlbacher S."/>
            <person name="Vangestel C."/>
        </authorList>
    </citation>
    <scope>NUCLEOTIDE SEQUENCE [LARGE SCALE GENOMIC DNA]</scope>
    <source>
        <strain evidence="8">W744_W776</strain>
    </source>
</reference>
<evidence type="ECO:0000313" key="8">
    <source>
        <dbReference type="EMBL" id="KAG8195632.1"/>
    </source>
</evidence>
<feature type="compositionally biased region" description="Basic and acidic residues" evidence="6">
    <location>
        <begin position="433"/>
        <end position="450"/>
    </location>
</feature>
<dbReference type="SMART" id="SM00355">
    <property type="entry name" value="ZnF_C2H2"/>
    <property type="match status" value="4"/>
</dbReference>
<feature type="compositionally biased region" description="Polar residues" evidence="6">
    <location>
        <begin position="363"/>
        <end position="374"/>
    </location>
</feature>
<dbReference type="EMBL" id="JAFNEN010000083">
    <property type="protein sequence ID" value="KAG8195632.1"/>
    <property type="molecule type" value="Genomic_DNA"/>
</dbReference>
<evidence type="ECO:0000256" key="3">
    <source>
        <dbReference type="ARBA" id="ARBA00022771"/>
    </source>
</evidence>
<feature type="compositionally biased region" description="Basic and acidic residues" evidence="6">
    <location>
        <begin position="279"/>
        <end position="291"/>
    </location>
</feature>
<feature type="compositionally biased region" description="Polar residues" evidence="6">
    <location>
        <begin position="686"/>
        <end position="700"/>
    </location>
</feature>
<evidence type="ECO:0000256" key="4">
    <source>
        <dbReference type="ARBA" id="ARBA00022833"/>
    </source>
</evidence>
<accession>A0AAV6VI37</accession>
<keyword evidence="2" id="KW-0479">Metal-binding</keyword>
<name>A0AAV6VI37_9ARAC</name>
<dbReference type="PANTHER" id="PTHR46786">
    <property type="entry name" value="ZINC FINGER MATRIN-TYPE PROTEIN 3"/>
    <property type="match status" value="1"/>
</dbReference>
<feature type="compositionally biased region" description="Basic residues" evidence="6">
    <location>
        <begin position="261"/>
        <end position="277"/>
    </location>
</feature>
<dbReference type="GO" id="GO:0008270">
    <property type="term" value="F:zinc ion binding"/>
    <property type="evidence" value="ECO:0007669"/>
    <property type="project" value="UniProtKB-KW"/>
</dbReference>
<feature type="compositionally biased region" description="Basic and acidic residues" evidence="6">
    <location>
        <begin position="375"/>
        <end position="392"/>
    </location>
</feature>
<feature type="compositionally biased region" description="Basic and acidic residues" evidence="6">
    <location>
        <begin position="98"/>
        <end position="121"/>
    </location>
</feature>
<dbReference type="InterPro" id="IPR036236">
    <property type="entry name" value="Znf_C2H2_sf"/>
</dbReference>
<sequence length="1105" mass="128813">MLVTNSRNEIKHKHMEEHDKSKSGNDPTSNQEKLDQMITYLKRQKQDQAKKPLDTEDLRKTIADFFANLKKTKYDISRDEENKHRRTYPKHFKKSSHRFPEHFRGRRESPPTVRPRHESSKSRPCSSDSSINESPNRNSYPKGFDLRSILHRKSCPSQENTDRNLPNKSYKSLVHERSSSVEMDNGHQFLRRKPRSPRRSTNRSGCRSVEVDNADLLSRRKQRSQRRSSNHSSHRSCRCKSYDSFSSSENEYYHSTNHEKRLSRRHSRRSYRHKQSHSRYPDPKESIEHGYRSQRSATGIPIDLGHKPHSSRSQPPFQSDYLDHYNPVPPAHSHSYRSFDVNRDPYFSQNYAGEHTGYKRNRSSSFEQWGWSRSPSKDDDQEKYFEEDSASERRRHKTKKIKVSSSAKKQKFPVNEIQRSPTLDRGSSRRYSCKKDLPKKTLKGEPHKDKLKKEKCPVDKEYNKRLYEEFIKTTKKNIEKWITSNDESNSIERSPRALGSVATNNEPVWQTESQDIALQEIGDLIEKCKAKSQQFTSKEMESSVVQNPIVVSLNETDEFEEGEIPDITFVEEKGLDGNIQCRKSESPEVIFESKVLNEKNQCKVSEVTNEEDQFRKPETPEVIFESKVLNEKNQCKVSEVTNEDQFRKPETPEVIFDSEVLNEKNQCKVSEVTNEDQFRKPEAPKITSNGKEPLRNTVSLSEGPPAIQNECKEKKPTMPNSFFCNLCQLQLTSEVTFNTHIVGRKHKKKMQSVYKITKDSLQDLATPLVTLDDTPRFDKPPLGKKRKLTRRIALLQNTIDEIIDEPVAGLEFVHEIISPMDVGYYCSLCDAPCQAISIMPHLTGFRHQLRVARQLFPDYDLDGDQQDQGLRREVRRLLRKYEKKYGRATIQVFKEQDDPDMRPGYNQAGPSNRYPTLPFKKEPNDDRQEQPTRAVFPDLSKGDFFCRICDSHMNNLNMWEQHLRGRRHLQNVQKVPGESISKVRYEKLPGVVSKLEQLIDEQASEDLIVGLDYIRETRGPAGEMYNCFLCGACSTNYDIIQHLLLLKHRTKYLEQLNFEGKSDVIQEINSLELKEICRESLINYQCYKMVDDYGRGKVEVYKNKN</sequence>
<proteinExistence type="predicted"/>
<dbReference type="Gene3D" id="3.30.160.60">
    <property type="entry name" value="Classic Zinc Finger"/>
    <property type="match status" value="2"/>
</dbReference>
<dbReference type="SMART" id="SM00451">
    <property type="entry name" value="ZnF_U1"/>
    <property type="match status" value="3"/>
</dbReference>
<feature type="domain" description="Matrin-type" evidence="7">
    <location>
        <begin position="944"/>
        <end position="974"/>
    </location>
</feature>
<feature type="region of interest" description="Disordered" evidence="6">
    <location>
        <begin position="1"/>
        <end position="58"/>
    </location>
</feature>
<dbReference type="Pfam" id="PF12874">
    <property type="entry name" value="zf-met"/>
    <property type="match status" value="2"/>
</dbReference>
<dbReference type="InterPro" id="IPR003604">
    <property type="entry name" value="Matrin/U1-like-C_Znf_C2H2"/>
</dbReference>
<organism evidence="8 9">
    <name type="scientific">Oedothorax gibbosus</name>
    <dbReference type="NCBI Taxonomy" id="931172"/>
    <lineage>
        <taxon>Eukaryota</taxon>
        <taxon>Metazoa</taxon>
        <taxon>Ecdysozoa</taxon>
        <taxon>Arthropoda</taxon>
        <taxon>Chelicerata</taxon>
        <taxon>Arachnida</taxon>
        <taxon>Araneae</taxon>
        <taxon>Araneomorphae</taxon>
        <taxon>Entelegynae</taxon>
        <taxon>Araneoidea</taxon>
        <taxon>Linyphiidae</taxon>
        <taxon>Erigoninae</taxon>
        <taxon>Oedothorax</taxon>
    </lineage>
</organism>
<dbReference type="Proteomes" id="UP000827092">
    <property type="component" value="Unassembled WGS sequence"/>
</dbReference>
<feature type="compositionally biased region" description="Basic and acidic residues" evidence="6">
    <location>
        <begin position="14"/>
        <end position="23"/>
    </location>
</feature>
<feature type="compositionally biased region" description="Basic and acidic residues" evidence="6">
    <location>
        <begin position="44"/>
        <end position="58"/>
    </location>
</feature>
<feature type="compositionally biased region" description="Basic residues" evidence="6">
    <location>
        <begin position="393"/>
        <end position="402"/>
    </location>
</feature>
<evidence type="ECO:0000259" key="7">
    <source>
        <dbReference type="PROSITE" id="PS50171"/>
    </source>
</evidence>
<keyword evidence="5" id="KW-0539">Nucleus</keyword>
<comment type="caution">
    <text evidence="8">The sequence shown here is derived from an EMBL/GenBank/DDBJ whole genome shotgun (WGS) entry which is preliminary data.</text>
</comment>
<feature type="compositionally biased region" description="Polar residues" evidence="6">
    <location>
        <begin position="155"/>
        <end position="170"/>
    </location>
</feature>
<dbReference type="PANTHER" id="PTHR46786:SF1">
    <property type="entry name" value="ZINC FINGER MATRIN-TYPE PROTEIN 3"/>
    <property type="match status" value="1"/>
</dbReference>
<feature type="compositionally biased region" description="Polar residues" evidence="6">
    <location>
        <begin position="243"/>
        <end position="255"/>
    </location>
</feature>
<comment type="subcellular location">
    <subcellularLocation>
        <location evidence="1">Nucleus</location>
    </subcellularLocation>
</comment>
<gene>
    <name evidence="8" type="ORF">JTE90_017924</name>
</gene>
<feature type="compositionally biased region" description="Basic and acidic residues" evidence="6">
    <location>
        <begin position="919"/>
        <end position="930"/>
    </location>
</feature>
<evidence type="ECO:0000256" key="5">
    <source>
        <dbReference type="ARBA" id="ARBA00023242"/>
    </source>
</evidence>
<protein>
    <recommendedName>
        <fullName evidence="7">Matrin-type domain-containing protein</fullName>
    </recommendedName>
</protein>
<feature type="compositionally biased region" description="Basic and acidic residues" evidence="6">
    <location>
        <begin position="72"/>
        <end position="83"/>
    </location>
</feature>
<dbReference type="GO" id="GO:0005634">
    <property type="term" value="C:nucleus"/>
    <property type="evidence" value="ECO:0007669"/>
    <property type="project" value="UniProtKB-SubCell"/>
</dbReference>
<dbReference type="GO" id="GO:0003676">
    <property type="term" value="F:nucleic acid binding"/>
    <property type="evidence" value="ECO:0007669"/>
    <property type="project" value="InterPro"/>
</dbReference>
<dbReference type="AlphaFoldDB" id="A0AAV6VI37"/>
<evidence type="ECO:0000256" key="1">
    <source>
        <dbReference type="ARBA" id="ARBA00004123"/>
    </source>
</evidence>